<name>A0A139HLZ5_9PEZI</name>
<accession>A0A139HLZ5</accession>
<dbReference type="EMBL" id="LFZO01000608">
    <property type="protein sequence ID" value="KXT03397.1"/>
    <property type="molecule type" value="Genomic_DNA"/>
</dbReference>
<keyword evidence="2" id="KW-1185">Reference proteome</keyword>
<evidence type="ECO:0000313" key="1">
    <source>
        <dbReference type="EMBL" id="KXT03397.1"/>
    </source>
</evidence>
<dbReference type="Gene3D" id="3.40.50.720">
    <property type="entry name" value="NAD(P)-binding Rossmann-like Domain"/>
    <property type="match status" value="1"/>
</dbReference>
<evidence type="ECO:0008006" key="3">
    <source>
        <dbReference type="Google" id="ProtNLM"/>
    </source>
</evidence>
<sequence length="104" mass="11611">MKMSTQVIRSEGIYHGLPTYPNDADYTGLTALVTGANGISGYHQVKVLSRAPERWAKIYCLSRRPPPSYFFDGLGEGVEHVEADFLAKAELIAEQLDKKKIRKV</sequence>
<dbReference type="InterPro" id="IPR036291">
    <property type="entry name" value="NAD(P)-bd_dom_sf"/>
</dbReference>
<gene>
    <name evidence="1" type="ORF">AC579_3967</name>
</gene>
<evidence type="ECO:0000313" key="2">
    <source>
        <dbReference type="Proteomes" id="UP000073492"/>
    </source>
</evidence>
<dbReference type="AlphaFoldDB" id="A0A139HLZ5"/>
<dbReference type="Proteomes" id="UP000073492">
    <property type="component" value="Unassembled WGS sequence"/>
</dbReference>
<reference evidence="1 2" key="1">
    <citation type="submission" date="2015-07" db="EMBL/GenBank/DDBJ databases">
        <title>Comparative genomics of the Sigatoka disease complex on banana suggests a link between parallel evolutionary changes in Pseudocercospora fijiensis and Pseudocercospora eumusae and increased virulence on the banana host.</title>
        <authorList>
            <person name="Chang T.-C."/>
            <person name="Salvucci A."/>
            <person name="Crous P.W."/>
            <person name="Stergiopoulos I."/>
        </authorList>
    </citation>
    <scope>NUCLEOTIDE SEQUENCE [LARGE SCALE GENOMIC DNA]</scope>
    <source>
        <strain evidence="1 2">CBS 116634</strain>
    </source>
</reference>
<dbReference type="OrthoDB" id="3649074at2759"/>
<organism evidence="1 2">
    <name type="scientific">Pseudocercospora musae</name>
    <dbReference type="NCBI Taxonomy" id="113226"/>
    <lineage>
        <taxon>Eukaryota</taxon>
        <taxon>Fungi</taxon>
        <taxon>Dikarya</taxon>
        <taxon>Ascomycota</taxon>
        <taxon>Pezizomycotina</taxon>
        <taxon>Dothideomycetes</taxon>
        <taxon>Dothideomycetidae</taxon>
        <taxon>Mycosphaerellales</taxon>
        <taxon>Mycosphaerellaceae</taxon>
        <taxon>Pseudocercospora</taxon>
    </lineage>
</organism>
<protein>
    <recommendedName>
        <fullName evidence="3">NmrA-like domain-containing protein</fullName>
    </recommendedName>
</protein>
<comment type="caution">
    <text evidence="1">The sequence shown here is derived from an EMBL/GenBank/DDBJ whole genome shotgun (WGS) entry which is preliminary data.</text>
</comment>
<dbReference type="SUPFAM" id="SSF51735">
    <property type="entry name" value="NAD(P)-binding Rossmann-fold domains"/>
    <property type="match status" value="1"/>
</dbReference>
<proteinExistence type="predicted"/>